<evidence type="ECO:0000313" key="2">
    <source>
        <dbReference type="EMBL" id="KAI1690435.1"/>
    </source>
</evidence>
<dbReference type="AlphaFoldDB" id="A0AAD4ME17"/>
<reference evidence="2" key="1">
    <citation type="submission" date="2022-01" db="EMBL/GenBank/DDBJ databases">
        <title>Genome Sequence Resource for Two Populations of Ditylenchus destructor, the Migratory Endoparasitic Phytonematode.</title>
        <authorList>
            <person name="Zhang H."/>
            <person name="Lin R."/>
            <person name="Xie B."/>
        </authorList>
    </citation>
    <scope>NUCLEOTIDE SEQUENCE</scope>
    <source>
        <strain evidence="2">BazhouSP</strain>
    </source>
</reference>
<gene>
    <name evidence="2" type="ORF">DdX_22477</name>
</gene>
<dbReference type="SUPFAM" id="SSF56112">
    <property type="entry name" value="Protein kinase-like (PK-like)"/>
    <property type="match status" value="1"/>
</dbReference>
<feature type="domain" description="Protein kinase" evidence="1">
    <location>
        <begin position="1"/>
        <end position="163"/>
    </location>
</feature>
<dbReference type="CDD" id="cd00180">
    <property type="entry name" value="PKc"/>
    <property type="match status" value="1"/>
</dbReference>
<protein>
    <submittedName>
        <fullName evidence="2">Protein kinase domain-containing protein</fullName>
    </submittedName>
</protein>
<evidence type="ECO:0000259" key="1">
    <source>
        <dbReference type="PROSITE" id="PS50011"/>
    </source>
</evidence>
<dbReference type="SMART" id="SM00220">
    <property type="entry name" value="S_TKc"/>
    <property type="match status" value="1"/>
</dbReference>
<dbReference type="Gene3D" id="1.10.510.10">
    <property type="entry name" value="Transferase(Phosphotransferase) domain 1"/>
    <property type="match status" value="1"/>
</dbReference>
<dbReference type="EMBL" id="JAKKPZ010001213">
    <property type="protein sequence ID" value="KAI1690435.1"/>
    <property type="molecule type" value="Genomic_DNA"/>
</dbReference>
<evidence type="ECO:0000313" key="3">
    <source>
        <dbReference type="Proteomes" id="UP001201812"/>
    </source>
</evidence>
<accession>A0AAD4ME17</accession>
<dbReference type="GO" id="GO:0005524">
    <property type="term" value="F:ATP binding"/>
    <property type="evidence" value="ECO:0007669"/>
    <property type="project" value="InterPro"/>
</dbReference>
<proteinExistence type="predicted"/>
<dbReference type="PROSITE" id="PS50011">
    <property type="entry name" value="PROTEIN_KINASE_DOM"/>
    <property type="match status" value="1"/>
</dbReference>
<dbReference type="Proteomes" id="UP001201812">
    <property type="component" value="Unassembled WGS sequence"/>
</dbReference>
<dbReference type="GO" id="GO:0004672">
    <property type="term" value="F:protein kinase activity"/>
    <property type="evidence" value="ECO:0007669"/>
    <property type="project" value="InterPro"/>
</dbReference>
<dbReference type="InterPro" id="IPR052751">
    <property type="entry name" value="Plant_MAPKKK"/>
</dbReference>
<organism evidence="2 3">
    <name type="scientific">Ditylenchus destructor</name>
    <dbReference type="NCBI Taxonomy" id="166010"/>
    <lineage>
        <taxon>Eukaryota</taxon>
        <taxon>Metazoa</taxon>
        <taxon>Ecdysozoa</taxon>
        <taxon>Nematoda</taxon>
        <taxon>Chromadorea</taxon>
        <taxon>Rhabditida</taxon>
        <taxon>Tylenchina</taxon>
        <taxon>Tylenchomorpha</taxon>
        <taxon>Sphaerularioidea</taxon>
        <taxon>Anguinidae</taxon>
        <taxon>Anguininae</taxon>
        <taxon>Ditylenchus</taxon>
    </lineage>
</organism>
<keyword evidence="2" id="KW-0418">Kinase</keyword>
<dbReference type="GO" id="GO:0007165">
    <property type="term" value="P:signal transduction"/>
    <property type="evidence" value="ECO:0007669"/>
    <property type="project" value="TreeGrafter"/>
</dbReference>
<dbReference type="Pfam" id="PF00069">
    <property type="entry name" value="Pkinase"/>
    <property type="match status" value="1"/>
</dbReference>
<keyword evidence="3" id="KW-1185">Reference proteome</keyword>
<dbReference type="PANTHER" id="PTHR48011:SF4">
    <property type="entry name" value="MITOGEN-ACTIVATED PROTEIN KINASE KINASE KINASE 19"/>
    <property type="match status" value="1"/>
</dbReference>
<keyword evidence="2" id="KW-0808">Transferase</keyword>
<comment type="caution">
    <text evidence="2">The sequence shown here is derived from an EMBL/GenBank/DDBJ whole genome shotgun (WGS) entry which is preliminary data.</text>
</comment>
<dbReference type="InterPro" id="IPR011009">
    <property type="entry name" value="Kinase-like_dom_sf"/>
</dbReference>
<sequence length="163" mass="18203">MEWADSGTLEGKGPLLDTVVQKYSYELTGAVAYLHDRLIAHLDIKPANVLIHQDQIKLADFGTSRQFTPGSVIEVSEDDNYGDTDYWPPELDNEGDHTSLPAIDIYSLGATISVMITGKRSETVPTGSPAGNLIQQMMAHDYRRRAPARYLLNDAYFIQFRRA</sequence>
<dbReference type="InterPro" id="IPR008271">
    <property type="entry name" value="Ser/Thr_kinase_AS"/>
</dbReference>
<dbReference type="PANTHER" id="PTHR48011">
    <property type="entry name" value="CCR4-NOT TRANSCRIPTIONAL COMPLEX SUBUNIT CAF120-RELATED"/>
    <property type="match status" value="1"/>
</dbReference>
<name>A0AAD4ME17_9BILA</name>
<dbReference type="InterPro" id="IPR000719">
    <property type="entry name" value="Prot_kinase_dom"/>
</dbReference>
<dbReference type="PROSITE" id="PS00108">
    <property type="entry name" value="PROTEIN_KINASE_ST"/>
    <property type="match status" value="1"/>
</dbReference>